<dbReference type="AlphaFoldDB" id="A0A5B7JGM1"/>
<protein>
    <submittedName>
        <fullName evidence="1">Uncharacterized protein</fullName>
    </submittedName>
</protein>
<dbReference type="OrthoDB" id="6378258at2759"/>
<sequence>MPELKDLTNERLKEMGLPTLQDRRECGNLITLYKIVNDIEKIDKEDLVLLAEEDGRTRRHEKIRMRQCVKDVGKYSLPHRMVEKWNALDNGIIAAHSVHNFKEKLDKWRYGDRTLLGLLSPLYNTIR</sequence>
<reference evidence="1 2" key="1">
    <citation type="submission" date="2019-05" db="EMBL/GenBank/DDBJ databases">
        <title>Another draft genome of Portunus trituberculatus and its Hox gene families provides insights of decapod evolution.</title>
        <authorList>
            <person name="Jeong J.-H."/>
            <person name="Song I."/>
            <person name="Kim S."/>
            <person name="Choi T."/>
            <person name="Kim D."/>
            <person name="Ryu S."/>
            <person name="Kim W."/>
        </authorList>
    </citation>
    <scope>NUCLEOTIDE SEQUENCE [LARGE SCALE GENOMIC DNA]</scope>
    <source>
        <tissue evidence="1">Muscle</tissue>
    </source>
</reference>
<evidence type="ECO:0000313" key="2">
    <source>
        <dbReference type="Proteomes" id="UP000324222"/>
    </source>
</evidence>
<accession>A0A5B7JGM1</accession>
<comment type="caution">
    <text evidence="1">The sequence shown here is derived from an EMBL/GenBank/DDBJ whole genome shotgun (WGS) entry which is preliminary data.</text>
</comment>
<proteinExistence type="predicted"/>
<evidence type="ECO:0000313" key="1">
    <source>
        <dbReference type="EMBL" id="MPC97201.1"/>
    </source>
</evidence>
<dbReference type="Proteomes" id="UP000324222">
    <property type="component" value="Unassembled WGS sequence"/>
</dbReference>
<name>A0A5B7JGM1_PORTR</name>
<organism evidence="1 2">
    <name type="scientific">Portunus trituberculatus</name>
    <name type="common">Swimming crab</name>
    <name type="synonym">Neptunus trituberculatus</name>
    <dbReference type="NCBI Taxonomy" id="210409"/>
    <lineage>
        <taxon>Eukaryota</taxon>
        <taxon>Metazoa</taxon>
        <taxon>Ecdysozoa</taxon>
        <taxon>Arthropoda</taxon>
        <taxon>Crustacea</taxon>
        <taxon>Multicrustacea</taxon>
        <taxon>Malacostraca</taxon>
        <taxon>Eumalacostraca</taxon>
        <taxon>Eucarida</taxon>
        <taxon>Decapoda</taxon>
        <taxon>Pleocyemata</taxon>
        <taxon>Brachyura</taxon>
        <taxon>Eubrachyura</taxon>
        <taxon>Portunoidea</taxon>
        <taxon>Portunidae</taxon>
        <taxon>Portuninae</taxon>
        <taxon>Portunus</taxon>
    </lineage>
</organism>
<dbReference type="EMBL" id="VSRR010108971">
    <property type="protein sequence ID" value="MPC97201.1"/>
    <property type="molecule type" value="Genomic_DNA"/>
</dbReference>
<gene>
    <name evidence="1" type="ORF">E2C01_092502</name>
</gene>
<keyword evidence="2" id="KW-1185">Reference proteome</keyword>